<dbReference type="Proteomes" id="UP000539075">
    <property type="component" value="Unassembled WGS sequence"/>
</dbReference>
<dbReference type="RefSeq" id="WP_183720909.1">
    <property type="nucleotide sequence ID" value="NZ_JACHGO010000007.1"/>
</dbReference>
<comment type="caution">
    <text evidence="1">The sequence shown here is derived from an EMBL/GenBank/DDBJ whole genome shotgun (WGS) entry which is preliminary data.</text>
</comment>
<evidence type="ECO:0000313" key="1">
    <source>
        <dbReference type="EMBL" id="MBB5144269.1"/>
    </source>
</evidence>
<accession>A0A7W8C4P5</accession>
<dbReference type="AlphaFoldDB" id="A0A7W8C4P5"/>
<keyword evidence="2" id="KW-1185">Reference proteome</keyword>
<dbReference type="EMBL" id="JACHGO010000007">
    <property type="protein sequence ID" value="MBB5144269.1"/>
    <property type="molecule type" value="Genomic_DNA"/>
</dbReference>
<evidence type="ECO:0000313" key="2">
    <source>
        <dbReference type="Proteomes" id="UP000539075"/>
    </source>
</evidence>
<sequence length="290" mass="32693">MTAANTYCLWNSNTTEAFANAMRQRVSVRIRSCLLHEGNLADMVFHGKFRSVEGREVQFIVRHKEVIPGKSKALENTCEFFFCLEEESSSGKVRMGYQGPGIVLEVGQNEKNELRNLRLRLAKDCSVRQMRRDKRVPWSTDRSRLAGVVPLEDVPATRTDLRALLAQYYNSSHPNPLPLVNISAGGVCACIPEELAKLSLTSNFSYLFFIVPNKAPASAQPYIFLSKKMGLCRNLCDEGTALRLLFTEELNWDSPGPNLKWNDILASGSSRLRTCLEEYYDNEDEISLTA</sequence>
<name>A0A7W8C4P5_9BACT</name>
<organism evidence="1 2">
    <name type="scientific">Desulfovibrio intestinalis</name>
    <dbReference type="NCBI Taxonomy" id="58621"/>
    <lineage>
        <taxon>Bacteria</taxon>
        <taxon>Pseudomonadati</taxon>
        <taxon>Thermodesulfobacteriota</taxon>
        <taxon>Desulfovibrionia</taxon>
        <taxon>Desulfovibrionales</taxon>
        <taxon>Desulfovibrionaceae</taxon>
        <taxon>Desulfovibrio</taxon>
    </lineage>
</organism>
<protein>
    <submittedName>
        <fullName evidence="1">Uncharacterized protein</fullName>
    </submittedName>
</protein>
<proteinExistence type="predicted"/>
<reference evidence="1 2" key="1">
    <citation type="submission" date="2020-08" db="EMBL/GenBank/DDBJ databases">
        <title>Genomic Encyclopedia of Type Strains, Phase IV (KMG-IV): sequencing the most valuable type-strain genomes for metagenomic binning, comparative biology and taxonomic classification.</title>
        <authorList>
            <person name="Goeker M."/>
        </authorList>
    </citation>
    <scope>NUCLEOTIDE SEQUENCE [LARGE SCALE GENOMIC DNA]</scope>
    <source>
        <strain evidence="1 2">DSM 11275</strain>
    </source>
</reference>
<gene>
    <name evidence="1" type="ORF">HNQ38_002380</name>
</gene>